<comment type="caution">
    <text evidence="1">The sequence shown here is derived from an EMBL/GenBank/DDBJ whole genome shotgun (WGS) entry which is preliminary data.</text>
</comment>
<proteinExistence type="predicted"/>
<accession>E6PZT7</accession>
<name>E6PZT7_9ZZZZ</name>
<organism evidence="1">
    <name type="scientific">mine drainage metagenome</name>
    <dbReference type="NCBI Taxonomy" id="410659"/>
    <lineage>
        <taxon>unclassified sequences</taxon>
        <taxon>metagenomes</taxon>
        <taxon>ecological metagenomes</taxon>
    </lineage>
</organism>
<dbReference type="EMBL" id="CABN01000138">
    <property type="protein sequence ID" value="CBI00446.1"/>
    <property type="molecule type" value="Genomic_DNA"/>
</dbReference>
<dbReference type="PANTHER" id="PTHR33375">
    <property type="entry name" value="CHROMOSOME-PARTITIONING PROTEIN PARB-RELATED"/>
    <property type="match status" value="1"/>
</dbReference>
<dbReference type="SUPFAM" id="SSF109709">
    <property type="entry name" value="KorB DNA-binding domain-like"/>
    <property type="match status" value="1"/>
</dbReference>
<sequence length="94" mass="10134">MSRALGAVGTTASGGNKLRVPFAESETIPVRIVNLTDAEALEAQLIENLQRRDVHPLEEAQGFRALLNLEEPKYSIEQIAAKTGKTPAYVAALC</sequence>
<evidence type="ECO:0000313" key="1">
    <source>
        <dbReference type="EMBL" id="CBI00446.1"/>
    </source>
</evidence>
<dbReference type="AlphaFoldDB" id="E6PZT7"/>
<dbReference type="Gene3D" id="1.10.10.2830">
    <property type="match status" value="1"/>
</dbReference>
<dbReference type="InterPro" id="IPR050336">
    <property type="entry name" value="Chromosome_partition/occlusion"/>
</dbReference>
<gene>
    <name evidence="1" type="ORF">CARN3_1449</name>
</gene>
<dbReference type="GO" id="GO:0007059">
    <property type="term" value="P:chromosome segregation"/>
    <property type="evidence" value="ECO:0007669"/>
    <property type="project" value="TreeGrafter"/>
</dbReference>
<dbReference type="PANTHER" id="PTHR33375:SF1">
    <property type="entry name" value="CHROMOSOME-PARTITIONING PROTEIN PARB-RELATED"/>
    <property type="match status" value="1"/>
</dbReference>
<reference evidence="1" key="1">
    <citation type="submission" date="2009-10" db="EMBL/GenBank/DDBJ databases">
        <title>Diversity of trophic interactions inside an arsenic-rich microbial ecosystem.</title>
        <authorList>
            <person name="Bertin P.N."/>
            <person name="Heinrich-Salmeron A."/>
            <person name="Pelletier E."/>
            <person name="Goulhen-Chollet F."/>
            <person name="Arsene-Ploetze F."/>
            <person name="Gallien S."/>
            <person name="Calteau A."/>
            <person name="Vallenet D."/>
            <person name="Casiot C."/>
            <person name="Chane-Woon-Ming B."/>
            <person name="Giloteaux L."/>
            <person name="Barakat M."/>
            <person name="Bonnefoy V."/>
            <person name="Bruneel O."/>
            <person name="Chandler M."/>
            <person name="Cleiss J."/>
            <person name="Duran R."/>
            <person name="Elbaz-Poulichet F."/>
            <person name="Fonknechten N."/>
            <person name="Lauga B."/>
            <person name="Mornico D."/>
            <person name="Ortet P."/>
            <person name="Schaeffer C."/>
            <person name="Siguier P."/>
            <person name="Alexander Thil Smith A."/>
            <person name="Van Dorsselaer A."/>
            <person name="Weissenbach J."/>
            <person name="Medigue C."/>
            <person name="Le Paslier D."/>
        </authorList>
    </citation>
    <scope>NUCLEOTIDE SEQUENCE</scope>
</reference>
<dbReference type="GO" id="GO:0005694">
    <property type="term" value="C:chromosome"/>
    <property type="evidence" value="ECO:0007669"/>
    <property type="project" value="TreeGrafter"/>
</dbReference>
<protein>
    <submittedName>
        <fullName evidence="1">Uncharacterized protein</fullName>
    </submittedName>
</protein>